<keyword evidence="3" id="KW-0347">Helicase</keyword>
<reference evidence="7 8" key="1">
    <citation type="submission" date="2016-10" db="EMBL/GenBank/DDBJ databases">
        <title>Comparative genome analysis of multiple Pseudomonas spp. focuses on biocontrol and plant growth promoting traits.</title>
        <authorList>
            <person name="Tao X.-Y."/>
            <person name="Taylor C.G."/>
        </authorList>
    </citation>
    <scope>NUCLEOTIDE SEQUENCE [LARGE SCALE GENOMIC DNA]</scope>
    <source>
        <strain evidence="7 8">29G9</strain>
    </source>
</reference>
<evidence type="ECO:0000259" key="6">
    <source>
        <dbReference type="PROSITE" id="PS51194"/>
    </source>
</evidence>
<dbReference type="GO" id="GO:0003676">
    <property type="term" value="F:nucleic acid binding"/>
    <property type="evidence" value="ECO:0007669"/>
    <property type="project" value="InterPro"/>
</dbReference>
<accession>A0A423EQM3</accession>
<evidence type="ECO:0008006" key="9">
    <source>
        <dbReference type="Google" id="ProtNLM"/>
    </source>
</evidence>
<feature type="domain" description="Helicase C-terminal" evidence="6">
    <location>
        <begin position="508"/>
        <end position="704"/>
    </location>
</feature>
<keyword evidence="2" id="KW-0378">Hydrolase</keyword>
<dbReference type="AlphaFoldDB" id="A0A423EQM3"/>
<name>A0A423EQM3_9PSED</name>
<protein>
    <recommendedName>
        <fullName evidence="9">DEAD/DEAH box helicase</fullName>
    </recommendedName>
</protein>
<dbReference type="Pfam" id="PF00270">
    <property type="entry name" value="DEAD"/>
    <property type="match status" value="1"/>
</dbReference>
<dbReference type="SMART" id="SM00490">
    <property type="entry name" value="HELICc"/>
    <property type="match status" value="1"/>
</dbReference>
<gene>
    <name evidence="7" type="ORF">BK648_22770</name>
</gene>
<dbReference type="PANTHER" id="PTHR47961">
    <property type="entry name" value="DNA POLYMERASE THETA, PUTATIVE (AFU_ORTHOLOGUE AFUA_1G05260)-RELATED"/>
    <property type="match status" value="1"/>
</dbReference>
<dbReference type="InterPro" id="IPR027417">
    <property type="entry name" value="P-loop_NTPase"/>
</dbReference>
<dbReference type="SMART" id="SM00487">
    <property type="entry name" value="DEXDc"/>
    <property type="match status" value="1"/>
</dbReference>
<organism evidence="7 8">
    <name type="scientific">Pseudomonas poae</name>
    <dbReference type="NCBI Taxonomy" id="200451"/>
    <lineage>
        <taxon>Bacteria</taxon>
        <taxon>Pseudomonadati</taxon>
        <taxon>Pseudomonadota</taxon>
        <taxon>Gammaproteobacteria</taxon>
        <taxon>Pseudomonadales</taxon>
        <taxon>Pseudomonadaceae</taxon>
        <taxon>Pseudomonas</taxon>
    </lineage>
</organism>
<evidence type="ECO:0000256" key="2">
    <source>
        <dbReference type="ARBA" id="ARBA00022801"/>
    </source>
</evidence>
<proteinExistence type="predicted"/>
<evidence type="ECO:0000313" key="8">
    <source>
        <dbReference type="Proteomes" id="UP000284656"/>
    </source>
</evidence>
<evidence type="ECO:0000256" key="3">
    <source>
        <dbReference type="ARBA" id="ARBA00022806"/>
    </source>
</evidence>
<dbReference type="InterPro" id="IPR050474">
    <property type="entry name" value="Hel308_SKI2-like"/>
</dbReference>
<dbReference type="PANTHER" id="PTHR47961:SF10">
    <property type="entry name" value="ATP-DEPENDENT DNA HELICASE HEL308"/>
    <property type="match status" value="1"/>
</dbReference>
<dbReference type="GO" id="GO:0016787">
    <property type="term" value="F:hydrolase activity"/>
    <property type="evidence" value="ECO:0007669"/>
    <property type="project" value="UniProtKB-KW"/>
</dbReference>
<keyword evidence="4" id="KW-0067">ATP-binding</keyword>
<dbReference type="InterPro" id="IPR011545">
    <property type="entry name" value="DEAD/DEAH_box_helicase_dom"/>
</dbReference>
<evidence type="ECO:0000313" key="7">
    <source>
        <dbReference type="EMBL" id="ROM33618.1"/>
    </source>
</evidence>
<dbReference type="Gene3D" id="3.40.50.300">
    <property type="entry name" value="P-loop containing nucleotide triphosphate hydrolases"/>
    <property type="match status" value="2"/>
</dbReference>
<evidence type="ECO:0000259" key="5">
    <source>
        <dbReference type="PROSITE" id="PS51192"/>
    </source>
</evidence>
<dbReference type="RefSeq" id="WP_123718005.1">
    <property type="nucleotide sequence ID" value="NZ_MOAY01000081.1"/>
</dbReference>
<keyword evidence="1" id="KW-0547">Nucleotide-binding</keyword>
<dbReference type="EMBL" id="MOAY01000081">
    <property type="protein sequence ID" value="ROM33618.1"/>
    <property type="molecule type" value="Genomic_DNA"/>
</dbReference>
<comment type="caution">
    <text evidence="7">The sequence shown here is derived from an EMBL/GenBank/DDBJ whole genome shotgun (WGS) entry which is preliminary data.</text>
</comment>
<dbReference type="PROSITE" id="PS51192">
    <property type="entry name" value="HELICASE_ATP_BIND_1"/>
    <property type="match status" value="1"/>
</dbReference>
<dbReference type="PROSITE" id="PS51194">
    <property type="entry name" value="HELICASE_CTER"/>
    <property type="match status" value="1"/>
</dbReference>
<dbReference type="GO" id="GO:0004386">
    <property type="term" value="F:helicase activity"/>
    <property type="evidence" value="ECO:0007669"/>
    <property type="project" value="UniProtKB-KW"/>
</dbReference>
<dbReference type="InterPro" id="IPR001650">
    <property type="entry name" value="Helicase_C-like"/>
</dbReference>
<feature type="domain" description="Helicase ATP-binding" evidence="5">
    <location>
        <begin position="252"/>
        <end position="436"/>
    </location>
</feature>
<evidence type="ECO:0000256" key="1">
    <source>
        <dbReference type="ARBA" id="ARBA00022741"/>
    </source>
</evidence>
<dbReference type="SUPFAM" id="SSF52540">
    <property type="entry name" value="P-loop containing nucleoside triphosphate hydrolases"/>
    <property type="match status" value="1"/>
</dbReference>
<dbReference type="Proteomes" id="UP000284656">
    <property type="component" value="Unassembled WGS sequence"/>
</dbReference>
<evidence type="ECO:0000256" key="4">
    <source>
        <dbReference type="ARBA" id="ARBA00022840"/>
    </source>
</evidence>
<dbReference type="InterPro" id="IPR014001">
    <property type="entry name" value="Helicase_ATP-bd"/>
</dbReference>
<dbReference type="GO" id="GO:0005524">
    <property type="term" value="F:ATP binding"/>
    <property type="evidence" value="ECO:0007669"/>
    <property type="project" value="UniProtKB-KW"/>
</dbReference>
<sequence length="1031" mass="114866">MKLEARSKRLLGLSKSTAKIRELRVSADIHPPLADDPFALIVLTIGILGQLAALTLQDESVEELASLKEQLVDVAQYFDSLDGSGLLDESSVYLRMLGSAAYYLADMPGSSSVLAKEIPYEYELSFHRLEGILIWILKSDHRHSWYRQPGGYFSERATRLVNNLHGFYEGRVSDVDVNTSALELREMVYSAGSDRDLLFIDVICAIVRVKMRNSSRICLPLYSELDLDAWRAILARSSFMKELWPAQRLMGEEGILKGVSAVVQMPTSAGKSRAMELIVRSALLSGRAKLIVLVAPFRALCAEISESFKSAFASDDILINDLPDLNQITESDSDFLKFLLGDSYKDRAKGSVLVTTPEKLAYLLRHEDELAASIDLLLFDEGHQFDTGKRGVTYELLISYLRDAVSPKAQKVMISAVMANAKSIGDWLNFEAGIEIQGAKVLPTVRAIGFATWSEATGGGGIQFFDQGMLDSNQYFVPGLLQPIEITGSKGKVRSFPDRLNSREVASYLAVKLCELGGAAIFCGTKVIVRSVCKDLVNIFEKGVDLPLPVSAGDPEEIAKLYYLASLHMGDCEYAKAIKIGVMPHSSNIPAGLRSSVEWALSNGKASLVVCTSTLAQGVNLPIRYLLITSTFQAGNAITTRDFQNLMGRAGRSGYYTEGNVIFTDPQIFDNRWSNTGFKKWKQVKELLSFDSAEDCLSSLKGLVEKFSNPGSTIDVMDFLSSYQNWLQRAIELRAEEKDKYRKRDFDSLIFEMNSRIDRLRALESYIIAYVGDYPDATLVDIEALAKETLAYSLSTEDEQNSLINLFVYIFNKMKALDARFYKGYGRSLLGIDQLMLVERWLDDSQFDLGISETSEDALRVVWSLVMQLSQGSIGHKIMPEGLSIGIAIRWIAGQSYKELLEYVKYSKGSYQAGKQKRTVTIDNIIEFCDKFLGYEAMLYVGGVADILEAKGMFEECVINFRELQSRLKYGLSSDFEIGLYSGNYPDREVVKIIAAELNKVSSAKLNQETINDNQPLIASVLTRFPSYFSR</sequence>